<organism evidence="2 3">
    <name type="scientific">Eruca vesicaria subsp. sativa</name>
    <name type="common">Garden rocket</name>
    <name type="synonym">Eruca sativa</name>
    <dbReference type="NCBI Taxonomy" id="29727"/>
    <lineage>
        <taxon>Eukaryota</taxon>
        <taxon>Viridiplantae</taxon>
        <taxon>Streptophyta</taxon>
        <taxon>Embryophyta</taxon>
        <taxon>Tracheophyta</taxon>
        <taxon>Spermatophyta</taxon>
        <taxon>Magnoliopsida</taxon>
        <taxon>eudicotyledons</taxon>
        <taxon>Gunneridae</taxon>
        <taxon>Pentapetalae</taxon>
        <taxon>rosids</taxon>
        <taxon>malvids</taxon>
        <taxon>Brassicales</taxon>
        <taxon>Brassicaceae</taxon>
        <taxon>Brassiceae</taxon>
        <taxon>Eruca</taxon>
    </lineage>
</organism>
<keyword evidence="3" id="KW-1185">Reference proteome</keyword>
<evidence type="ECO:0000313" key="3">
    <source>
        <dbReference type="Proteomes" id="UP001642260"/>
    </source>
</evidence>
<dbReference type="CDD" id="cd22160">
    <property type="entry name" value="F-box_AtFBL13-like"/>
    <property type="match status" value="1"/>
</dbReference>
<dbReference type="InterPro" id="IPR055357">
    <property type="entry name" value="LRR_At1g61320_AtMIF1"/>
</dbReference>
<reference evidence="2 3" key="1">
    <citation type="submission" date="2022-03" db="EMBL/GenBank/DDBJ databases">
        <authorList>
            <person name="Macdonald S."/>
            <person name="Ahmed S."/>
            <person name="Newling K."/>
        </authorList>
    </citation>
    <scope>NUCLEOTIDE SEQUENCE [LARGE SCALE GENOMIC DNA]</scope>
</reference>
<dbReference type="SUPFAM" id="SSF81383">
    <property type="entry name" value="F-box domain"/>
    <property type="match status" value="1"/>
</dbReference>
<name>A0ABC8JCG9_ERUVS</name>
<dbReference type="PANTHER" id="PTHR32153">
    <property type="entry name" value="OJ000223_09.16 PROTEIN"/>
    <property type="match status" value="1"/>
</dbReference>
<feature type="domain" description="F-box" evidence="1">
    <location>
        <begin position="25"/>
        <end position="61"/>
    </location>
</feature>
<dbReference type="Pfam" id="PF00646">
    <property type="entry name" value="F-box"/>
    <property type="match status" value="1"/>
</dbReference>
<protein>
    <recommendedName>
        <fullName evidence="1">F-box domain-containing protein</fullName>
    </recommendedName>
</protein>
<comment type="caution">
    <text evidence="2">The sequence shown here is derived from an EMBL/GenBank/DDBJ whole genome shotgun (WGS) entry which is preliminary data.</text>
</comment>
<dbReference type="InterPro" id="IPR032675">
    <property type="entry name" value="LRR_dom_sf"/>
</dbReference>
<dbReference type="Pfam" id="PF23622">
    <property type="entry name" value="LRR_At1g61320_AtMIF1"/>
    <property type="match status" value="1"/>
</dbReference>
<dbReference type="Proteomes" id="UP001642260">
    <property type="component" value="Unassembled WGS sequence"/>
</dbReference>
<gene>
    <name evidence="2" type="ORF">ERUC_LOCUS9468</name>
</gene>
<dbReference type="SMART" id="SM00256">
    <property type="entry name" value="FBOX"/>
    <property type="match status" value="1"/>
</dbReference>
<dbReference type="InterPro" id="IPR001810">
    <property type="entry name" value="F-box_dom"/>
</dbReference>
<dbReference type="AlphaFoldDB" id="A0ABC8JCG9"/>
<dbReference type="InterPro" id="IPR036047">
    <property type="entry name" value="F-box-like_dom_sf"/>
</dbReference>
<dbReference type="InterPro" id="IPR044997">
    <property type="entry name" value="F-box_plant"/>
</dbReference>
<evidence type="ECO:0000259" key="1">
    <source>
        <dbReference type="PROSITE" id="PS50181"/>
    </source>
</evidence>
<accession>A0ABC8JCG9</accession>
<dbReference type="EMBL" id="CAKOAT010096710">
    <property type="protein sequence ID" value="CAH8321895.1"/>
    <property type="molecule type" value="Genomic_DNA"/>
</dbReference>
<dbReference type="PROSITE" id="PS50181">
    <property type="entry name" value="FBOX"/>
    <property type="match status" value="1"/>
</dbReference>
<dbReference type="SUPFAM" id="SSF52047">
    <property type="entry name" value="RNI-like"/>
    <property type="match status" value="1"/>
</dbReference>
<proteinExistence type="predicted"/>
<sequence>MAEIAAVENPSHRKIKRARNPIDGVDVISSLPDAILQHIFSLIPTKYAIRTSVLSKRWRHVWSETPSLNLDCYRYDPDSVIETLARYYSSPKITTFDLSISTSKANNIDRLIDFAVSRNTEKLSLEFRHSYAMAYRFPEVFFTSSSSLKQLCVESGAFDTIPGHVTVSWTSLKTLSLRGCELSDEACDKILSGSPLLECLTLCCDKLERLDLSKCLKLKRLDVECWENLEIVAPRICFLRLTHSDETRCELVDVSSLTEANVNIYCSRRLGFLYDDFGDPETGLADNLQVMILETLDKLQNVEKLTLCGAFCLQILSLAVLCGVPFPTFKVEALTIETAIYQSIIPGVAKLLQNSPRLEKIIVATVDCNILEESRLTNYLYWKGLETRQCWKPKDLDDASLSEPELVTSVMNFLLKTSGKEWYKVGSYTFLQNKNSEISFVTHLTQDYFFR</sequence>
<evidence type="ECO:0000313" key="2">
    <source>
        <dbReference type="EMBL" id="CAH8321895.1"/>
    </source>
</evidence>
<dbReference type="Gene3D" id="1.20.1280.50">
    <property type="match status" value="1"/>
</dbReference>
<dbReference type="Gene3D" id="3.80.10.10">
    <property type="entry name" value="Ribonuclease Inhibitor"/>
    <property type="match status" value="1"/>
</dbReference>
<dbReference type="InterPro" id="IPR053781">
    <property type="entry name" value="F-box_AtFBL13-like"/>
</dbReference>